<evidence type="ECO:0000256" key="1">
    <source>
        <dbReference type="ARBA" id="ARBA00004196"/>
    </source>
</evidence>
<evidence type="ECO:0000256" key="2">
    <source>
        <dbReference type="ARBA" id="ARBA00007639"/>
    </source>
</evidence>
<dbReference type="EMBL" id="NFKL01000029">
    <property type="protein sequence ID" value="OUP55286.1"/>
    <property type="molecule type" value="Genomic_DNA"/>
</dbReference>
<feature type="signal peptide" evidence="4">
    <location>
        <begin position="1"/>
        <end position="25"/>
    </location>
</feature>
<dbReference type="AlphaFoldDB" id="A0A1Y4LEZ8"/>
<reference evidence="7" key="1">
    <citation type="submission" date="2017-04" db="EMBL/GenBank/DDBJ databases">
        <title>Function of individual gut microbiota members based on whole genome sequencing of pure cultures obtained from chicken caecum.</title>
        <authorList>
            <person name="Medvecky M."/>
            <person name="Cejkova D."/>
            <person name="Polansky O."/>
            <person name="Karasova D."/>
            <person name="Kubasova T."/>
            <person name="Cizek A."/>
            <person name="Rychlik I."/>
        </authorList>
    </citation>
    <scope>NUCLEOTIDE SEQUENCE [LARGE SCALE GENOMIC DNA]</scope>
    <source>
        <strain evidence="7">An179</strain>
    </source>
</reference>
<dbReference type="Proteomes" id="UP000195326">
    <property type="component" value="Unassembled WGS sequence"/>
</dbReference>
<dbReference type="GO" id="GO:0030313">
    <property type="term" value="C:cell envelope"/>
    <property type="evidence" value="ECO:0007669"/>
    <property type="project" value="UniProtKB-SubCell"/>
</dbReference>
<name>A0A1Y4LEZ8_9FIRM</name>
<dbReference type="PANTHER" id="PTHR46847:SF1">
    <property type="entry name" value="D-ALLOSE-BINDING PERIPLASMIC PROTEIN-RELATED"/>
    <property type="match status" value="1"/>
</dbReference>
<evidence type="ECO:0000313" key="7">
    <source>
        <dbReference type="Proteomes" id="UP000195326"/>
    </source>
</evidence>
<sequence>MSDLKKMGTLLLVSALLTTMGTGCGGSTVSGDTVSGEEASGTSTISIVFKTTANEYTQYMMAGAQEAAEKYGVAVEMKGASSETSYDEQQNIIETDLNSGKYDAMIIAPLQGDMAATLVSGANIPIFAIDTDFDAEEKVSFIGIGQEDAAASGGEAAVAAAKEAGWTDIKAAYIAGVQGDSTAEARKSGFQKGIEAAGGTFLTDEIQYADAVADKAANCMEAIMQNHPDGIAIVCCHNDDCAMAAARTAEGNPAFENTIFVGFDGNVSAAQSILEGGETMTVAQSGYDQGYRAVETVVNYLNGEDVASFVDCGTQIVDGSSAQAYLDELKEQMGDSLNF</sequence>
<protein>
    <recommendedName>
        <fullName evidence="5">Periplasmic binding protein domain-containing protein</fullName>
    </recommendedName>
</protein>
<dbReference type="Gene3D" id="3.40.50.2300">
    <property type="match status" value="2"/>
</dbReference>
<dbReference type="InterPro" id="IPR028082">
    <property type="entry name" value="Peripla_BP_I"/>
</dbReference>
<feature type="domain" description="Periplasmic binding protein" evidence="5">
    <location>
        <begin position="45"/>
        <end position="304"/>
    </location>
</feature>
<dbReference type="SUPFAM" id="SSF53822">
    <property type="entry name" value="Periplasmic binding protein-like I"/>
    <property type="match status" value="1"/>
</dbReference>
<dbReference type="PANTHER" id="PTHR46847">
    <property type="entry name" value="D-ALLOSE-BINDING PERIPLASMIC PROTEIN-RELATED"/>
    <property type="match status" value="1"/>
</dbReference>
<accession>A0A1Y4LEZ8</accession>
<evidence type="ECO:0000256" key="3">
    <source>
        <dbReference type="ARBA" id="ARBA00022729"/>
    </source>
</evidence>
<dbReference type="GO" id="GO:0030246">
    <property type="term" value="F:carbohydrate binding"/>
    <property type="evidence" value="ECO:0007669"/>
    <property type="project" value="UniProtKB-ARBA"/>
</dbReference>
<comment type="subcellular location">
    <subcellularLocation>
        <location evidence="1">Cell envelope</location>
    </subcellularLocation>
</comment>
<proteinExistence type="inferred from homology"/>
<keyword evidence="3 4" id="KW-0732">Signal</keyword>
<dbReference type="RefSeq" id="WP_087415922.1">
    <property type="nucleotide sequence ID" value="NZ_NFKL01000029.1"/>
</dbReference>
<organism evidence="6 7">
    <name type="scientific">Butyricicoccus pullicaecorum</name>
    <dbReference type="NCBI Taxonomy" id="501571"/>
    <lineage>
        <taxon>Bacteria</taxon>
        <taxon>Bacillati</taxon>
        <taxon>Bacillota</taxon>
        <taxon>Clostridia</taxon>
        <taxon>Eubacteriales</taxon>
        <taxon>Butyricicoccaceae</taxon>
        <taxon>Butyricicoccus</taxon>
    </lineage>
</organism>
<dbReference type="CDD" id="cd01536">
    <property type="entry name" value="PBP1_ABC_sugar_binding-like"/>
    <property type="match status" value="1"/>
</dbReference>
<comment type="similarity">
    <text evidence="2">Belongs to the bacterial solute-binding protein 2 family.</text>
</comment>
<dbReference type="Pfam" id="PF13407">
    <property type="entry name" value="Peripla_BP_4"/>
    <property type="match status" value="1"/>
</dbReference>
<dbReference type="PROSITE" id="PS51257">
    <property type="entry name" value="PROKAR_LIPOPROTEIN"/>
    <property type="match status" value="1"/>
</dbReference>
<comment type="caution">
    <text evidence="6">The sequence shown here is derived from an EMBL/GenBank/DDBJ whole genome shotgun (WGS) entry which is preliminary data.</text>
</comment>
<feature type="chain" id="PRO_5039033438" description="Periplasmic binding protein domain-containing protein" evidence="4">
    <location>
        <begin position="26"/>
        <end position="339"/>
    </location>
</feature>
<evidence type="ECO:0000256" key="4">
    <source>
        <dbReference type="SAM" id="SignalP"/>
    </source>
</evidence>
<evidence type="ECO:0000259" key="5">
    <source>
        <dbReference type="Pfam" id="PF13407"/>
    </source>
</evidence>
<evidence type="ECO:0000313" key="6">
    <source>
        <dbReference type="EMBL" id="OUP55286.1"/>
    </source>
</evidence>
<dbReference type="InterPro" id="IPR025997">
    <property type="entry name" value="SBP_2_dom"/>
</dbReference>
<gene>
    <name evidence="6" type="ORF">B5F15_15160</name>
</gene>